<dbReference type="PANTHER" id="PTHR20974:SF0">
    <property type="entry name" value="UPF0585 PROTEIN CG18661"/>
    <property type="match status" value="1"/>
</dbReference>
<dbReference type="PANTHER" id="PTHR20974">
    <property type="entry name" value="UPF0585 PROTEIN CG18661"/>
    <property type="match status" value="1"/>
</dbReference>
<dbReference type="PATRIC" id="fig|659018.3.peg.96"/>
<dbReference type="OrthoDB" id="5563826at2"/>
<gene>
    <name evidence="1" type="ORF">ABB34_01895</name>
</gene>
<dbReference type="InterPro" id="IPR010342">
    <property type="entry name" value="DUF938"/>
</dbReference>
<evidence type="ECO:0000313" key="1">
    <source>
        <dbReference type="EMBL" id="KRG88109.1"/>
    </source>
</evidence>
<dbReference type="EMBL" id="LDJP01000010">
    <property type="protein sequence ID" value="KRG88109.1"/>
    <property type="molecule type" value="Genomic_DNA"/>
</dbReference>
<protein>
    <recommendedName>
        <fullName evidence="3">Methylase</fullName>
    </recommendedName>
</protein>
<dbReference type="Proteomes" id="UP000050940">
    <property type="component" value="Unassembled WGS sequence"/>
</dbReference>
<dbReference type="STRING" id="659018.ABB34_01895"/>
<comment type="caution">
    <text evidence="1">The sequence shown here is derived from an EMBL/GenBank/DDBJ whole genome shotgun (WGS) entry which is preliminary data.</text>
</comment>
<reference evidence="1 2" key="1">
    <citation type="submission" date="2015-05" db="EMBL/GenBank/DDBJ databases">
        <title>Genome sequencing and analysis of members of genus Stenotrophomonas.</title>
        <authorList>
            <person name="Patil P.P."/>
            <person name="Midha S."/>
            <person name="Patil P.B."/>
        </authorList>
    </citation>
    <scope>NUCLEOTIDE SEQUENCE [LARGE SCALE GENOMIC DNA]</scope>
    <source>
        <strain evidence="1 2">JCM 16244</strain>
    </source>
</reference>
<keyword evidence="2" id="KW-1185">Reference proteome</keyword>
<evidence type="ECO:0008006" key="3">
    <source>
        <dbReference type="Google" id="ProtNLM"/>
    </source>
</evidence>
<organism evidence="1 2">
    <name type="scientific">Stenotrophomonas daejeonensis</name>
    <dbReference type="NCBI Taxonomy" id="659018"/>
    <lineage>
        <taxon>Bacteria</taxon>
        <taxon>Pseudomonadati</taxon>
        <taxon>Pseudomonadota</taxon>
        <taxon>Gammaproteobacteria</taxon>
        <taxon>Lysobacterales</taxon>
        <taxon>Lysobacteraceae</taxon>
        <taxon>Stenotrophomonas</taxon>
    </lineage>
</organism>
<dbReference type="InterPro" id="IPR029063">
    <property type="entry name" value="SAM-dependent_MTases_sf"/>
</dbReference>
<name>A0A0R0E1A3_9GAMM</name>
<dbReference type="Gene3D" id="3.40.50.150">
    <property type="entry name" value="Vaccinia Virus protein VP39"/>
    <property type="match status" value="1"/>
</dbReference>
<dbReference type="Pfam" id="PF06080">
    <property type="entry name" value="DUF938"/>
    <property type="match status" value="1"/>
</dbReference>
<accession>A0A0R0E1A3</accession>
<dbReference type="RefSeq" id="WP_057639591.1">
    <property type="nucleotide sequence ID" value="NZ_LDJP01000010.1"/>
</dbReference>
<dbReference type="SUPFAM" id="SSF53335">
    <property type="entry name" value="S-adenosyl-L-methionine-dependent methyltransferases"/>
    <property type="match status" value="1"/>
</dbReference>
<dbReference type="AlphaFoldDB" id="A0A0R0E1A3"/>
<proteinExistence type="predicted"/>
<sequence length="213" mass="23187">MTGKPYAESCDRNREPILTVLQRHLGTARDVLEIGSGTGQHAVHFAAAMPWLRWQASDHRDNLPGIGRWLDEAALPNTPPPLELQAVPATVPGLQPLPALPQADGMAGFDAVFTANTLHIMGWDSVQALFAGLSSLMAPGALFIAYGPFNYGGDFSSDSNRAFDGWLKARDPRSGIRDFEAVDTLARMQGLALREDVAMPANNRTLVWQRMHS</sequence>
<evidence type="ECO:0000313" key="2">
    <source>
        <dbReference type="Proteomes" id="UP000050940"/>
    </source>
</evidence>